<organism evidence="1 2">
    <name type="scientific">Alkalicaulis satelles</name>
    <dbReference type="NCBI Taxonomy" id="2609175"/>
    <lineage>
        <taxon>Bacteria</taxon>
        <taxon>Pseudomonadati</taxon>
        <taxon>Pseudomonadota</taxon>
        <taxon>Alphaproteobacteria</taxon>
        <taxon>Maricaulales</taxon>
        <taxon>Maricaulaceae</taxon>
        <taxon>Alkalicaulis</taxon>
    </lineage>
</organism>
<dbReference type="Pfam" id="PF10098">
    <property type="entry name" value="DUF2336"/>
    <property type="match status" value="1"/>
</dbReference>
<evidence type="ECO:0000313" key="1">
    <source>
        <dbReference type="EMBL" id="KAA5804507.1"/>
    </source>
</evidence>
<dbReference type="EMBL" id="VWOJ01000001">
    <property type="protein sequence ID" value="KAA5804507.1"/>
    <property type="molecule type" value="Genomic_DNA"/>
</dbReference>
<keyword evidence="2" id="KW-1185">Reference proteome</keyword>
<sequence length="367" mass="40227">MADDMRSVPQAPPPPAPSAKARALLARRLADIVCLPASRVPPQERWMVADVLDTLLTSADPALRAKIAARLAEQAEAPPGLLRRLGMDAFEIAEPIVARARALTDFDMMEIARKAGHPHRMALARRETVSEVLAAALCAGGDVQVITAVLRNAGARLAQETVDYLVREAADHESLALLLIKRNELRPAQALNLFWACGHDQRRMILERFAASRAILQEAAGDVFPLASRSDDRDRAVDAALAYIDRRQRDRQAAELSPYASLEGVAEHIAREGYTEAMRAEMASLSAITRSLCDRMIEDFGGEPLAVLAKATGLSREHMVMLVEAGGRTDTPMRISQALRVFDTLTVDKAQTVLRYWNWVIARSPSS</sequence>
<gene>
    <name evidence="1" type="ORF">F1654_00405</name>
</gene>
<dbReference type="AlphaFoldDB" id="A0A5M6ZLE3"/>
<evidence type="ECO:0000313" key="2">
    <source>
        <dbReference type="Proteomes" id="UP000325122"/>
    </source>
</evidence>
<proteinExistence type="predicted"/>
<dbReference type="InterPro" id="IPR019285">
    <property type="entry name" value="DUF2336"/>
</dbReference>
<name>A0A5M6ZLE3_9PROT</name>
<protein>
    <submittedName>
        <fullName evidence="1">DUF2336 domain-containing protein</fullName>
    </submittedName>
</protein>
<reference evidence="1 2" key="1">
    <citation type="submission" date="2019-09" db="EMBL/GenBank/DDBJ databases">
        <authorList>
            <person name="Kevbrin V."/>
            <person name="Grouzdev D.S."/>
        </authorList>
    </citation>
    <scope>NUCLEOTIDE SEQUENCE [LARGE SCALE GENOMIC DNA]</scope>
    <source>
        <strain evidence="1 2">G-192</strain>
    </source>
</reference>
<accession>A0A5M6ZLE3</accession>
<dbReference type="RefSeq" id="WP_150021538.1">
    <property type="nucleotide sequence ID" value="NZ_VWOJ01000001.1"/>
</dbReference>
<comment type="caution">
    <text evidence="1">The sequence shown here is derived from an EMBL/GenBank/DDBJ whole genome shotgun (WGS) entry which is preliminary data.</text>
</comment>
<dbReference type="Proteomes" id="UP000325122">
    <property type="component" value="Unassembled WGS sequence"/>
</dbReference>